<feature type="region of interest" description="Disordered" evidence="3">
    <location>
        <begin position="156"/>
        <end position="215"/>
    </location>
</feature>
<name>A0ABN9SN53_9DINO</name>
<keyword evidence="6" id="KW-1185">Reference proteome</keyword>
<feature type="domain" description="RRM" evidence="4">
    <location>
        <begin position="47"/>
        <end position="123"/>
    </location>
</feature>
<gene>
    <name evidence="5" type="ORF">PCOR1329_LOCUS31022</name>
</gene>
<evidence type="ECO:0000313" key="6">
    <source>
        <dbReference type="Proteomes" id="UP001189429"/>
    </source>
</evidence>
<dbReference type="PANTHER" id="PTHR23236:SF11">
    <property type="entry name" value="EUKARYOTIC TRANSLATION INITIATION FACTOR 4H"/>
    <property type="match status" value="1"/>
</dbReference>
<dbReference type="PANTHER" id="PTHR23236">
    <property type="entry name" value="EUKARYOTIC TRANSLATION INITIATION FACTOR 4B/4H"/>
    <property type="match status" value="1"/>
</dbReference>
<evidence type="ECO:0000256" key="2">
    <source>
        <dbReference type="PROSITE-ProRule" id="PRU00176"/>
    </source>
</evidence>
<feature type="compositionally biased region" description="Polar residues" evidence="3">
    <location>
        <begin position="200"/>
        <end position="209"/>
    </location>
</feature>
<sequence length="348" mass="37372">MEKALKMDGQFFEGRTIKVKRATAQNHNKKDDKNVDKHAARQRKDQLTVFIGGLPFGTDLVALKKDFEECGEVESIRTLNDDAGKFKGTAFVVYKSSEAVTKALEWHGADYGGRKIIVRRAGEGVKGDGKGKGAGWNTDHDRTVFVGSLSQELGAEQLESRTSQSAAPSTRSGLSRTARASPRVLPSSSSSRPAARSERWSGTASTMETARSRCRWRRSRIRATARASHRSCACAARTSLAHVAAAESGGRRSRRVHSACAPAWTPEPLPRAAPRRSAATAAAAGRSALAEGFACSAAGEARGPRRAPSAQVQSQCKQKSGLARCRCTAHGIQLRTDPRGICVSDCPR</sequence>
<dbReference type="SMART" id="SM00360">
    <property type="entry name" value="RRM"/>
    <property type="match status" value="1"/>
</dbReference>
<dbReference type="InterPro" id="IPR000504">
    <property type="entry name" value="RRM_dom"/>
</dbReference>
<dbReference type="InterPro" id="IPR035979">
    <property type="entry name" value="RBD_domain_sf"/>
</dbReference>
<organism evidence="5 6">
    <name type="scientific">Prorocentrum cordatum</name>
    <dbReference type="NCBI Taxonomy" id="2364126"/>
    <lineage>
        <taxon>Eukaryota</taxon>
        <taxon>Sar</taxon>
        <taxon>Alveolata</taxon>
        <taxon>Dinophyceae</taxon>
        <taxon>Prorocentrales</taxon>
        <taxon>Prorocentraceae</taxon>
        <taxon>Prorocentrum</taxon>
    </lineage>
</organism>
<dbReference type="Proteomes" id="UP001189429">
    <property type="component" value="Unassembled WGS sequence"/>
</dbReference>
<evidence type="ECO:0000256" key="3">
    <source>
        <dbReference type="SAM" id="MobiDB-lite"/>
    </source>
</evidence>
<dbReference type="SUPFAM" id="SSF54928">
    <property type="entry name" value="RNA-binding domain, RBD"/>
    <property type="match status" value="1"/>
</dbReference>
<feature type="compositionally biased region" description="Polar residues" evidence="3">
    <location>
        <begin position="160"/>
        <end position="175"/>
    </location>
</feature>
<dbReference type="Pfam" id="PF00076">
    <property type="entry name" value="RRM_1"/>
    <property type="match status" value="1"/>
</dbReference>
<accession>A0ABN9SN53</accession>
<feature type="compositionally biased region" description="Low complexity" evidence="3">
    <location>
        <begin position="178"/>
        <end position="194"/>
    </location>
</feature>
<protein>
    <recommendedName>
        <fullName evidence="4">RRM domain-containing protein</fullName>
    </recommendedName>
</protein>
<keyword evidence="1 2" id="KW-0694">RNA-binding</keyword>
<dbReference type="EMBL" id="CAUYUJ010012102">
    <property type="protein sequence ID" value="CAK0833279.1"/>
    <property type="molecule type" value="Genomic_DNA"/>
</dbReference>
<dbReference type="PROSITE" id="PS50102">
    <property type="entry name" value="RRM"/>
    <property type="match status" value="1"/>
</dbReference>
<proteinExistence type="predicted"/>
<dbReference type="CDD" id="cd00590">
    <property type="entry name" value="RRM_SF"/>
    <property type="match status" value="1"/>
</dbReference>
<reference evidence="5" key="1">
    <citation type="submission" date="2023-10" db="EMBL/GenBank/DDBJ databases">
        <authorList>
            <person name="Chen Y."/>
            <person name="Shah S."/>
            <person name="Dougan E. K."/>
            <person name="Thang M."/>
            <person name="Chan C."/>
        </authorList>
    </citation>
    <scope>NUCLEOTIDE SEQUENCE [LARGE SCALE GENOMIC DNA]</scope>
</reference>
<evidence type="ECO:0000259" key="4">
    <source>
        <dbReference type="PROSITE" id="PS50102"/>
    </source>
</evidence>
<evidence type="ECO:0000256" key="1">
    <source>
        <dbReference type="ARBA" id="ARBA00022884"/>
    </source>
</evidence>
<comment type="caution">
    <text evidence="5">The sequence shown here is derived from an EMBL/GenBank/DDBJ whole genome shotgun (WGS) entry which is preliminary data.</text>
</comment>
<evidence type="ECO:0000313" key="5">
    <source>
        <dbReference type="EMBL" id="CAK0833279.1"/>
    </source>
</evidence>
<dbReference type="InterPro" id="IPR012677">
    <property type="entry name" value="Nucleotide-bd_a/b_plait_sf"/>
</dbReference>
<dbReference type="Gene3D" id="3.30.70.330">
    <property type="match status" value="1"/>
</dbReference>